<evidence type="ECO:0000256" key="1">
    <source>
        <dbReference type="ARBA" id="ARBA00001974"/>
    </source>
</evidence>
<dbReference type="Proteomes" id="UP000237222">
    <property type="component" value="Unassembled WGS sequence"/>
</dbReference>
<gene>
    <name evidence="8" type="ORF">C0068_19310</name>
</gene>
<dbReference type="AlphaFoldDB" id="A0A2S4HB06"/>
<proteinExistence type="inferred from homology"/>
<evidence type="ECO:0000256" key="2">
    <source>
        <dbReference type="ARBA" id="ARBA00009347"/>
    </source>
</evidence>
<name>A0A2S4HB06_9GAMM</name>
<feature type="domain" description="Acyl-CoA dehydrogenase/oxidase C-terminal" evidence="6">
    <location>
        <begin position="193"/>
        <end position="335"/>
    </location>
</feature>
<dbReference type="PANTHER" id="PTHR43884:SF20">
    <property type="entry name" value="ACYL-COA DEHYDROGENASE FADE28"/>
    <property type="match status" value="1"/>
</dbReference>
<dbReference type="RefSeq" id="WP_103686093.1">
    <property type="nucleotide sequence ID" value="NZ_PQGG01000044.1"/>
</dbReference>
<dbReference type="Pfam" id="PF02771">
    <property type="entry name" value="Acyl-CoA_dh_N"/>
    <property type="match status" value="1"/>
</dbReference>
<dbReference type="EMBL" id="PQGG01000044">
    <property type="protein sequence ID" value="POP51129.1"/>
    <property type="molecule type" value="Genomic_DNA"/>
</dbReference>
<comment type="similarity">
    <text evidence="2">Belongs to the acyl-CoA dehydrogenase family.</text>
</comment>
<evidence type="ECO:0000256" key="5">
    <source>
        <dbReference type="ARBA" id="ARBA00023002"/>
    </source>
</evidence>
<dbReference type="InterPro" id="IPR009100">
    <property type="entry name" value="AcylCoA_DH/oxidase_NM_dom_sf"/>
</dbReference>
<dbReference type="OrthoDB" id="7053515at2"/>
<dbReference type="InterPro" id="IPR037069">
    <property type="entry name" value="AcylCoA_DH/ox_N_sf"/>
</dbReference>
<evidence type="ECO:0000256" key="4">
    <source>
        <dbReference type="ARBA" id="ARBA00022827"/>
    </source>
</evidence>
<sequence length="351" mass="38068">MDFTFSEDQLLFQESVRDFLINEVTPESIRAAWQTESGRSDALWQQFVEMGLTGITVPEAHGGLGMNELDFILLAQEAGYVALSEPLVHSALVAVPTIIKIGNSSFAEQWLPKIASGEAKVIVGLEINNLVEDAHIADLLILEKAGAVYAVEGSAVTLRYNESIDLGRKLFAVEFDVNAAHKLAEGEQAKELVQFALNRGALAAAAQALGVAQRMIDISVQYTSDRKQFGVAIGSFQAVKHHMANIAYKLEYAKTPVYRAAYALANNLSSASQNVSHAKVVACEVADLAAKNSIQVHGAMGYTWEVDLHIFMKRAWALNSSYGTAGFHKQRIAEYVFSDEAKLGAGNTFAA</sequence>
<dbReference type="Pfam" id="PF00441">
    <property type="entry name" value="Acyl-CoA_dh_1"/>
    <property type="match status" value="1"/>
</dbReference>
<feature type="domain" description="Acyl-CoA dehydrogenase/oxidase N-terminal" evidence="7">
    <location>
        <begin position="6"/>
        <end position="118"/>
    </location>
</feature>
<dbReference type="PANTHER" id="PTHR43884">
    <property type="entry name" value="ACYL-COA DEHYDROGENASE"/>
    <property type="match status" value="1"/>
</dbReference>
<dbReference type="InterPro" id="IPR013786">
    <property type="entry name" value="AcylCoA_DH/ox_N"/>
</dbReference>
<accession>A0A2S4HB06</accession>
<evidence type="ECO:0000313" key="9">
    <source>
        <dbReference type="Proteomes" id="UP000237222"/>
    </source>
</evidence>
<keyword evidence="4" id="KW-0274">FAD</keyword>
<keyword evidence="5" id="KW-0560">Oxidoreductase</keyword>
<dbReference type="SUPFAM" id="SSF47203">
    <property type="entry name" value="Acyl-CoA dehydrogenase C-terminal domain-like"/>
    <property type="match status" value="1"/>
</dbReference>
<dbReference type="InterPro" id="IPR036250">
    <property type="entry name" value="AcylCo_DH-like_C"/>
</dbReference>
<evidence type="ECO:0000259" key="6">
    <source>
        <dbReference type="Pfam" id="PF00441"/>
    </source>
</evidence>
<keyword evidence="3" id="KW-0285">Flavoprotein</keyword>
<dbReference type="GO" id="GO:0003995">
    <property type="term" value="F:acyl-CoA dehydrogenase activity"/>
    <property type="evidence" value="ECO:0007669"/>
    <property type="project" value="TreeGrafter"/>
</dbReference>
<evidence type="ECO:0000313" key="8">
    <source>
        <dbReference type="EMBL" id="POP51129.1"/>
    </source>
</evidence>
<dbReference type="Gene3D" id="1.20.140.10">
    <property type="entry name" value="Butyryl-CoA Dehydrogenase, subunit A, domain 3"/>
    <property type="match status" value="1"/>
</dbReference>
<reference evidence="8" key="1">
    <citation type="submission" date="2018-01" db="EMBL/GenBank/DDBJ databases">
        <authorList>
            <person name="Yu X.-D."/>
        </authorList>
    </citation>
    <scope>NUCLEOTIDE SEQUENCE</scope>
    <source>
        <strain evidence="8">ZX-21</strain>
    </source>
</reference>
<dbReference type="InterPro" id="IPR009075">
    <property type="entry name" value="AcylCo_DH/oxidase_C"/>
</dbReference>
<dbReference type="GO" id="GO:0050660">
    <property type="term" value="F:flavin adenine dinucleotide binding"/>
    <property type="evidence" value="ECO:0007669"/>
    <property type="project" value="InterPro"/>
</dbReference>
<evidence type="ECO:0000256" key="3">
    <source>
        <dbReference type="ARBA" id="ARBA00022630"/>
    </source>
</evidence>
<evidence type="ECO:0000259" key="7">
    <source>
        <dbReference type="Pfam" id="PF02771"/>
    </source>
</evidence>
<protein>
    <submittedName>
        <fullName evidence="8">Acyl-CoA dehydrogenase</fullName>
    </submittedName>
</protein>
<comment type="caution">
    <text evidence="8">The sequence shown here is derived from an EMBL/GenBank/DDBJ whole genome shotgun (WGS) entry which is preliminary data.</text>
</comment>
<dbReference type="Gene3D" id="1.10.540.10">
    <property type="entry name" value="Acyl-CoA dehydrogenase/oxidase, N-terminal domain"/>
    <property type="match status" value="1"/>
</dbReference>
<dbReference type="SUPFAM" id="SSF56645">
    <property type="entry name" value="Acyl-CoA dehydrogenase NM domain-like"/>
    <property type="match status" value="1"/>
</dbReference>
<comment type="cofactor">
    <cofactor evidence="1">
        <name>FAD</name>
        <dbReference type="ChEBI" id="CHEBI:57692"/>
    </cofactor>
</comment>
<organism evidence="8 9">
    <name type="scientific">Zhongshania marina</name>
    <dbReference type="NCBI Taxonomy" id="2304603"/>
    <lineage>
        <taxon>Bacteria</taxon>
        <taxon>Pseudomonadati</taxon>
        <taxon>Pseudomonadota</taxon>
        <taxon>Gammaproteobacteria</taxon>
        <taxon>Cellvibrionales</taxon>
        <taxon>Spongiibacteraceae</taxon>
        <taxon>Zhongshania</taxon>
    </lineage>
</organism>